<comment type="caution">
    <text evidence="3">The sequence shown here is derived from an EMBL/GenBank/DDBJ whole genome shotgun (WGS) entry which is preliminary data.</text>
</comment>
<reference evidence="4" key="2">
    <citation type="journal article" date="2018" name="BMC Genomics">
        <title>Genomic insights into host adaptation between the wheat stripe rust pathogen (Puccinia striiformis f. sp. tritici) and the barley stripe rust pathogen (Puccinia striiformis f. sp. hordei).</title>
        <authorList>
            <person name="Xia C."/>
            <person name="Wang M."/>
            <person name="Yin C."/>
            <person name="Cornejo O.E."/>
            <person name="Hulbert S.H."/>
            <person name="Chen X."/>
        </authorList>
    </citation>
    <scope>NUCLEOTIDE SEQUENCE [LARGE SCALE GENOMIC DNA]</scope>
    <source>
        <strain evidence="4">93TX-2</strain>
    </source>
</reference>
<dbReference type="Proteomes" id="UP000238274">
    <property type="component" value="Unassembled WGS sequence"/>
</dbReference>
<keyword evidence="4" id="KW-1185">Reference proteome</keyword>
<feature type="region of interest" description="Disordered" evidence="1">
    <location>
        <begin position="748"/>
        <end position="854"/>
    </location>
</feature>
<proteinExistence type="predicted"/>
<sequence>MVLAMLQEQKPAMVAPIATNTVDQSLSDSVDQSPVMLITSPPPPSLEELVPGMHIVSKSLPGSVGSAPDTKDHPHEVLDPAKGLDENGYDLEALPVIATSPPRQPASTAGNHKEPPQLIIDLDDYDYTRGEPLDAPPVCLFRSMDKLVQFCQAWAKSHGYAVCKSNLSPGKNVYIRCDRSGDYHGLGSNPSGQQTASIKINCPFLVYGSPSTSEKVTNKSWKMQLCCVDHNHEASPSPASHAAHRLLIPAQIAEIQRLWKLNLRPAQILLQLQTADPNILATNKTILNALQKLRREDPAGRSPIEVLMTILKGTNWASEVKYLEGQVFQTTLSCNSLSTYLQFISPSEEPSPNITICPTGVLQLGFCLLTREDDASYLWAVECLQKHVWRNERAPKVFLTDRKAALRKALKAVYPDSQAHLTKNIKAHFTGPKVLDSSGEWVHPWDWFLSLWKQVAYLKTPDIYVERYNILKDFLKTKAPGVDYTPALNYIEKKIIPMKELFGVAWLCQYPHLRDLDISRVESGHAYLKTFIKNSTGDLLNVLNSLCLAVDAQIKSVHESIGKDTTKKLVNVPKVFIPLLGQVSTFAIKQCKAQYDRLTKNFDPTKACSQTLTKGVGIPCAHRIAELLETGEGLEPEDFDLQWHLKYNPESLEPNEEELDLHEEIHKLTILLSDEPPSNLAKLFEQFYQIAAGTHASVQIKAPNVKRNPKGRPSSKKAASTTTSTTKNPLAFEIVEAKTEKAQKLIDAEVKKTQKANELNKRPRPTKKRVSRAGSGSGRRSKQTKKTAPSNEVGGNKEDGEGEGSDLPDLPETAVGPSPEKVAREVPVKEETQSPGKTEAENPGKTEGEKEENGSSYGKRWIATLCWLYWMKRLMWLGLQDMVNNFFNPIGDGHCGFCCVLRALGYDTDGHEKAGFLRVRDKMIAEITANRATYHKLQGGEAELDKVINGLTMGSTETIVPPENWLNKLSHGQILADAYSRPIVFFSLSSSHSYLPLRVPPQHHPGSLNLFTCSM</sequence>
<dbReference type="VEuPathDB" id="FungiDB:PSHT_13797"/>
<feature type="region of interest" description="Disordered" evidence="1">
    <location>
        <begin position="700"/>
        <end position="726"/>
    </location>
</feature>
<dbReference type="VEuPathDB" id="FungiDB:PSTT_01562"/>
<dbReference type="InterPro" id="IPR018289">
    <property type="entry name" value="MULE_transposase_dom"/>
</dbReference>
<organism evidence="3 4">
    <name type="scientific">Puccinia striiformis</name>
    <dbReference type="NCBI Taxonomy" id="27350"/>
    <lineage>
        <taxon>Eukaryota</taxon>
        <taxon>Fungi</taxon>
        <taxon>Dikarya</taxon>
        <taxon>Basidiomycota</taxon>
        <taxon>Pucciniomycotina</taxon>
        <taxon>Pucciniomycetes</taxon>
        <taxon>Pucciniales</taxon>
        <taxon>Pucciniaceae</taxon>
        <taxon>Puccinia</taxon>
    </lineage>
</organism>
<evidence type="ECO:0000259" key="2">
    <source>
        <dbReference type="Pfam" id="PF10551"/>
    </source>
</evidence>
<feature type="compositionally biased region" description="Basic and acidic residues" evidence="1">
    <location>
        <begin position="821"/>
        <end position="853"/>
    </location>
</feature>
<feature type="domain" description="MULE transposase" evidence="2">
    <location>
        <begin position="361"/>
        <end position="420"/>
    </location>
</feature>
<gene>
    <name evidence="3" type="ORF">PSHT_13797</name>
</gene>
<feature type="compositionally biased region" description="Basic residues" evidence="1">
    <location>
        <begin position="762"/>
        <end position="771"/>
    </location>
</feature>
<dbReference type="Pfam" id="PF10551">
    <property type="entry name" value="MULE"/>
    <property type="match status" value="1"/>
</dbReference>
<protein>
    <recommendedName>
        <fullName evidence="2">MULE transposase domain-containing protein</fullName>
    </recommendedName>
</protein>
<evidence type="ECO:0000313" key="3">
    <source>
        <dbReference type="EMBL" id="POV98890.1"/>
    </source>
</evidence>
<dbReference type="PANTHER" id="PTHR31569">
    <property type="entry name" value="SWIM-TYPE DOMAIN-CONTAINING PROTEIN"/>
    <property type="match status" value="1"/>
</dbReference>
<dbReference type="PANTHER" id="PTHR31569:SF4">
    <property type="entry name" value="SWIM-TYPE DOMAIN-CONTAINING PROTEIN"/>
    <property type="match status" value="1"/>
</dbReference>
<evidence type="ECO:0000256" key="1">
    <source>
        <dbReference type="SAM" id="MobiDB-lite"/>
    </source>
</evidence>
<dbReference type="AlphaFoldDB" id="A0A2S4UNQ5"/>
<dbReference type="CDD" id="cd22744">
    <property type="entry name" value="OTU"/>
    <property type="match status" value="1"/>
</dbReference>
<reference evidence="3 4" key="1">
    <citation type="submission" date="2017-12" db="EMBL/GenBank/DDBJ databases">
        <title>Gene loss provides genomic basis for host adaptation in cereal stripe rust fungi.</title>
        <authorList>
            <person name="Xia C."/>
        </authorList>
    </citation>
    <scope>NUCLEOTIDE SEQUENCE [LARGE SCALE GENOMIC DNA]</scope>
    <source>
        <strain evidence="3 4">93TX-2</strain>
    </source>
</reference>
<reference evidence="4" key="3">
    <citation type="journal article" date="2018" name="Mol. Plant Microbe Interact.">
        <title>Genome sequence resources for the wheat stripe rust pathogen (Puccinia striiformis f. sp. tritici) and the barley stripe rust pathogen (Puccinia striiformis f. sp. hordei).</title>
        <authorList>
            <person name="Xia C."/>
            <person name="Wang M."/>
            <person name="Yin C."/>
            <person name="Cornejo O.E."/>
            <person name="Hulbert S.H."/>
            <person name="Chen X."/>
        </authorList>
    </citation>
    <scope>NUCLEOTIDE SEQUENCE [LARGE SCALE GENOMIC DNA]</scope>
    <source>
        <strain evidence="4">93TX-2</strain>
    </source>
</reference>
<accession>A0A2S4UNQ5</accession>
<dbReference type="OrthoDB" id="2506613at2759"/>
<feature type="compositionally biased region" description="Low complexity" evidence="1">
    <location>
        <begin position="716"/>
        <end position="726"/>
    </location>
</feature>
<dbReference type="EMBL" id="PKSM01000286">
    <property type="protein sequence ID" value="POV98890.1"/>
    <property type="molecule type" value="Genomic_DNA"/>
</dbReference>
<evidence type="ECO:0000313" key="4">
    <source>
        <dbReference type="Proteomes" id="UP000238274"/>
    </source>
</evidence>
<dbReference type="InterPro" id="IPR052579">
    <property type="entry name" value="Zinc_finger_SWIM"/>
</dbReference>
<name>A0A2S4UNQ5_9BASI</name>